<evidence type="ECO:0000256" key="7">
    <source>
        <dbReference type="SAM" id="Phobius"/>
    </source>
</evidence>
<dbReference type="InterPro" id="IPR036396">
    <property type="entry name" value="Cyt_P450_sf"/>
</dbReference>
<proteinExistence type="inferred from homology"/>
<evidence type="ECO:0000313" key="9">
    <source>
        <dbReference type="Proteomes" id="UP000785200"/>
    </source>
</evidence>
<protein>
    <submittedName>
        <fullName evidence="8">Cytokinin biosynthesis 2</fullName>
    </submittedName>
</protein>
<reference evidence="8" key="1">
    <citation type="submission" date="2019-07" db="EMBL/GenBank/DDBJ databases">
        <title>Hyphodiscus hymeniophilus genome sequencing and assembly.</title>
        <authorList>
            <person name="Kramer G."/>
            <person name="Nodwell J."/>
        </authorList>
    </citation>
    <scope>NUCLEOTIDE SEQUENCE</scope>
    <source>
        <strain evidence="8">ATCC 34498</strain>
    </source>
</reference>
<name>A0A9P6VJ21_9HELO</name>
<feature type="transmembrane region" description="Helical" evidence="7">
    <location>
        <begin position="42"/>
        <end position="60"/>
    </location>
</feature>
<dbReference type="Gene3D" id="1.10.630.10">
    <property type="entry name" value="Cytochrome P450"/>
    <property type="match status" value="1"/>
</dbReference>
<gene>
    <name evidence="8" type="ORF">D0Z07_4989</name>
</gene>
<organism evidence="8 9">
    <name type="scientific">Hyphodiscus hymeniophilus</name>
    <dbReference type="NCBI Taxonomy" id="353542"/>
    <lineage>
        <taxon>Eukaryota</taxon>
        <taxon>Fungi</taxon>
        <taxon>Dikarya</taxon>
        <taxon>Ascomycota</taxon>
        <taxon>Pezizomycotina</taxon>
        <taxon>Leotiomycetes</taxon>
        <taxon>Helotiales</taxon>
        <taxon>Hyphodiscaceae</taxon>
        <taxon>Hyphodiscus</taxon>
    </lineage>
</organism>
<evidence type="ECO:0000256" key="4">
    <source>
        <dbReference type="ARBA" id="ARBA00023002"/>
    </source>
</evidence>
<keyword evidence="9" id="KW-1185">Reference proteome</keyword>
<accession>A0A9P6VJ21</accession>
<keyword evidence="5" id="KW-0408">Iron</keyword>
<dbReference type="GO" id="GO:0016705">
    <property type="term" value="F:oxidoreductase activity, acting on paired donors, with incorporation or reduction of molecular oxygen"/>
    <property type="evidence" value="ECO:0007669"/>
    <property type="project" value="InterPro"/>
</dbReference>
<evidence type="ECO:0000256" key="5">
    <source>
        <dbReference type="ARBA" id="ARBA00023004"/>
    </source>
</evidence>
<dbReference type="Proteomes" id="UP000785200">
    <property type="component" value="Unassembled WGS sequence"/>
</dbReference>
<keyword evidence="6" id="KW-0503">Monooxygenase</keyword>
<dbReference type="PANTHER" id="PTHR24305:SF187">
    <property type="entry name" value="P450, PUTATIVE (EUROFUNG)-RELATED"/>
    <property type="match status" value="1"/>
</dbReference>
<evidence type="ECO:0000256" key="6">
    <source>
        <dbReference type="ARBA" id="ARBA00023033"/>
    </source>
</evidence>
<keyword evidence="7" id="KW-1133">Transmembrane helix</keyword>
<keyword evidence="4" id="KW-0560">Oxidoreductase</keyword>
<dbReference type="PANTHER" id="PTHR24305">
    <property type="entry name" value="CYTOCHROME P450"/>
    <property type="match status" value="1"/>
</dbReference>
<dbReference type="GO" id="GO:0020037">
    <property type="term" value="F:heme binding"/>
    <property type="evidence" value="ECO:0007669"/>
    <property type="project" value="InterPro"/>
</dbReference>
<dbReference type="AlphaFoldDB" id="A0A9P6VJ21"/>
<keyword evidence="7" id="KW-0472">Membrane</keyword>
<comment type="cofactor">
    <cofactor evidence="1">
        <name>heme</name>
        <dbReference type="ChEBI" id="CHEBI:30413"/>
    </cofactor>
</comment>
<dbReference type="OrthoDB" id="6692864at2759"/>
<evidence type="ECO:0000256" key="2">
    <source>
        <dbReference type="ARBA" id="ARBA00010617"/>
    </source>
</evidence>
<keyword evidence="7" id="KW-0812">Transmembrane</keyword>
<evidence type="ECO:0000313" key="8">
    <source>
        <dbReference type="EMBL" id="KAG0648684.1"/>
    </source>
</evidence>
<keyword evidence="3" id="KW-0479">Metal-binding</keyword>
<dbReference type="GO" id="GO:0005506">
    <property type="term" value="F:iron ion binding"/>
    <property type="evidence" value="ECO:0007669"/>
    <property type="project" value="InterPro"/>
</dbReference>
<evidence type="ECO:0000256" key="1">
    <source>
        <dbReference type="ARBA" id="ARBA00001971"/>
    </source>
</evidence>
<feature type="transmembrane region" description="Helical" evidence="7">
    <location>
        <begin position="72"/>
        <end position="93"/>
    </location>
</feature>
<dbReference type="SUPFAM" id="SSF48264">
    <property type="entry name" value="Cytochrome P450"/>
    <property type="match status" value="1"/>
</dbReference>
<comment type="similarity">
    <text evidence="2">Belongs to the cytochrome P450 family.</text>
</comment>
<dbReference type="EMBL" id="VNKQ01000009">
    <property type="protein sequence ID" value="KAG0648684.1"/>
    <property type="molecule type" value="Genomic_DNA"/>
</dbReference>
<sequence>MGVHVDVTSLLKTSLVAAVVGVLSHLGYFIRGEHHMQSARYLAVFLIAPAILFVTLVRLADNASYIDVAKTTAVATLSYFTALVTSILTYRVFFHPLRRFPGPFSYRLSKLVHVASLVEHSRNFEQAEQLRQKYGDIVRVGPNELTIFTPEGLEAISGVGSKCTKAGCDLPTHEKRRKVWDRAFSAK</sequence>
<feature type="transmembrane region" description="Helical" evidence="7">
    <location>
        <begin position="12"/>
        <end position="30"/>
    </location>
</feature>
<dbReference type="GO" id="GO:0004497">
    <property type="term" value="F:monooxygenase activity"/>
    <property type="evidence" value="ECO:0007669"/>
    <property type="project" value="UniProtKB-KW"/>
</dbReference>
<evidence type="ECO:0000256" key="3">
    <source>
        <dbReference type="ARBA" id="ARBA00022723"/>
    </source>
</evidence>
<dbReference type="InterPro" id="IPR050121">
    <property type="entry name" value="Cytochrome_P450_monoxygenase"/>
</dbReference>
<comment type="caution">
    <text evidence="8">The sequence shown here is derived from an EMBL/GenBank/DDBJ whole genome shotgun (WGS) entry which is preliminary data.</text>
</comment>